<evidence type="ECO:0000313" key="1">
    <source>
        <dbReference type="EMBL" id="KAF7421636.1"/>
    </source>
</evidence>
<comment type="caution">
    <text evidence="1">The sequence shown here is derived from an EMBL/GenBank/DDBJ whole genome shotgun (WGS) entry which is preliminary data.</text>
</comment>
<name>A0A834U8J5_VESPE</name>
<protein>
    <submittedName>
        <fullName evidence="1">Uncharacterized protein</fullName>
    </submittedName>
</protein>
<gene>
    <name evidence="1" type="ORF">H0235_009472</name>
</gene>
<accession>A0A834U8J5</accession>
<reference evidence="1" key="1">
    <citation type="journal article" date="2020" name="G3 (Bethesda)">
        <title>High-Quality Assemblies for Three Invasive Social Wasps from the &lt;i&gt;Vespula&lt;/i&gt; Genus.</title>
        <authorList>
            <person name="Harrop T.W.R."/>
            <person name="Guhlin J."/>
            <person name="McLaughlin G.M."/>
            <person name="Permina E."/>
            <person name="Stockwell P."/>
            <person name="Gilligan J."/>
            <person name="Le Lec M.F."/>
            <person name="Gruber M.A.M."/>
            <person name="Quinn O."/>
            <person name="Lovegrove M."/>
            <person name="Duncan E.J."/>
            <person name="Remnant E.J."/>
            <person name="Van Eeckhoven J."/>
            <person name="Graham B."/>
            <person name="Knapp R.A."/>
            <person name="Langford K.W."/>
            <person name="Kronenberg Z."/>
            <person name="Press M.O."/>
            <person name="Eacker S.M."/>
            <person name="Wilson-Rankin E.E."/>
            <person name="Purcell J."/>
            <person name="Lester P.J."/>
            <person name="Dearden P.K."/>
        </authorList>
    </citation>
    <scope>NUCLEOTIDE SEQUENCE</scope>
    <source>
        <strain evidence="1">Volc-1</strain>
    </source>
</reference>
<keyword evidence="2" id="KW-1185">Reference proteome</keyword>
<proteinExistence type="predicted"/>
<dbReference type="Proteomes" id="UP000600918">
    <property type="component" value="Unassembled WGS sequence"/>
</dbReference>
<organism evidence="1 2">
    <name type="scientific">Vespula pensylvanica</name>
    <name type="common">Western yellow jacket</name>
    <name type="synonym">Wasp</name>
    <dbReference type="NCBI Taxonomy" id="30213"/>
    <lineage>
        <taxon>Eukaryota</taxon>
        <taxon>Metazoa</taxon>
        <taxon>Ecdysozoa</taxon>
        <taxon>Arthropoda</taxon>
        <taxon>Hexapoda</taxon>
        <taxon>Insecta</taxon>
        <taxon>Pterygota</taxon>
        <taxon>Neoptera</taxon>
        <taxon>Endopterygota</taxon>
        <taxon>Hymenoptera</taxon>
        <taxon>Apocrita</taxon>
        <taxon>Aculeata</taxon>
        <taxon>Vespoidea</taxon>
        <taxon>Vespidae</taxon>
        <taxon>Vespinae</taxon>
        <taxon>Vespula</taxon>
    </lineage>
</organism>
<dbReference type="EMBL" id="JACSDY010000008">
    <property type="protein sequence ID" value="KAF7421636.1"/>
    <property type="molecule type" value="Genomic_DNA"/>
</dbReference>
<evidence type="ECO:0000313" key="2">
    <source>
        <dbReference type="Proteomes" id="UP000600918"/>
    </source>
</evidence>
<dbReference type="AlphaFoldDB" id="A0A834U8J5"/>
<sequence length="79" mass="8405">MDVNAVTMSCEKKVRACGPSSASSSSDTDKSVNVGLEQGGLPLIDVKISFIDENDYQDFRSLTCSISRRDDACGAAIVE</sequence>